<name>A0A7S7M717_9ACTN</name>
<evidence type="ECO:0000256" key="4">
    <source>
        <dbReference type="ARBA" id="ARBA00022705"/>
    </source>
</evidence>
<keyword evidence="9" id="KW-0234">DNA repair</keyword>
<dbReference type="GO" id="GO:0046872">
    <property type="term" value="F:metal ion binding"/>
    <property type="evidence" value="ECO:0007669"/>
    <property type="project" value="UniProtKB-KW"/>
</dbReference>
<dbReference type="KEGG" id="tio:INP52_05750"/>
<evidence type="ECO:0000256" key="10">
    <source>
        <dbReference type="ARBA" id="ARBA00035861"/>
    </source>
</evidence>
<evidence type="ECO:0000256" key="9">
    <source>
        <dbReference type="ARBA" id="ARBA00023204"/>
    </source>
</evidence>
<dbReference type="PROSITE" id="PS00893">
    <property type="entry name" value="NUDIX_BOX"/>
    <property type="match status" value="1"/>
</dbReference>
<dbReference type="GO" id="GO:0008413">
    <property type="term" value="F:8-oxo-7,8-dihydroguanosine triphosphate pyrophosphatase activity"/>
    <property type="evidence" value="ECO:0007669"/>
    <property type="project" value="TreeGrafter"/>
</dbReference>
<dbReference type="GO" id="GO:0006281">
    <property type="term" value="P:DNA repair"/>
    <property type="evidence" value="ECO:0007669"/>
    <property type="project" value="UniProtKB-KW"/>
</dbReference>
<dbReference type="Pfam" id="PF00293">
    <property type="entry name" value="NUDIX"/>
    <property type="match status" value="1"/>
</dbReference>
<evidence type="ECO:0000256" key="6">
    <source>
        <dbReference type="ARBA" id="ARBA00022763"/>
    </source>
</evidence>
<evidence type="ECO:0000313" key="15">
    <source>
        <dbReference type="Proteomes" id="UP000593735"/>
    </source>
</evidence>
<evidence type="ECO:0000256" key="3">
    <source>
        <dbReference type="ARBA" id="ARBA00022457"/>
    </source>
</evidence>
<keyword evidence="7 12" id="KW-0378">Hydrolase</keyword>
<dbReference type="SUPFAM" id="SSF55811">
    <property type="entry name" value="Nudix"/>
    <property type="match status" value="1"/>
</dbReference>
<dbReference type="EC" id="3.6.1.55" evidence="11"/>
<evidence type="ECO:0000256" key="11">
    <source>
        <dbReference type="ARBA" id="ARBA00038905"/>
    </source>
</evidence>
<dbReference type="PANTHER" id="PTHR47707:SF1">
    <property type="entry name" value="NUDIX HYDROLASE FAMILY PROTEIN"/>
    <property type="match status" value="1"/>
</dbReference>
<comment type="catalytic activity">
    <reaction evidence="10">
        <text>8-oxo-dGTP + H2O = 8-oxo-dGMP + diphosphate + H(+)</text>
        <dbReference type="Rhea" id="RHEA:31575"/>
        <dbReference type="ChEBI" id="CHEBI:15377"/>
        <dbReference type="ChEBI" id="CHEBI:15378"/>
        <dbReference type="ChEBI" id="CHEBI:33019"/>
        <dbReference type="ChEBI" id="CHEBI:63224"/>
        <dbReference type="ChEBI" id="CHEBI:77896"/>
        <dbReference type="EC" id="3.6.1.55"/>
    </reaction>
</comment>
<keyword evidence="5" id="KW-0479">Metal-binding</keyword>
<evidence type="ECO:0000256" key="5">
    <source>
        <dbReference type="ARBA" id="ARBA00022723"/>
    </source>
</evidence>
<evidence type="ECO:0000256" key="7">
    <source>
        <dbReference type="ARBA" id="ARBA00022801"/>
    </source>
</evidence>
<sequence>MPITHVSAAIIYRDERVLAGHRTDGKLAGGWEFPGGKVKDGETPEEALRREIAEELGCDLQLMWPYDTIEYDYPAFHLSMDCFVCTLAHGEEPRGIVHDELRWLSKAELLDVEWLPADVRLVRELGLFWDNTFEPEHL</sequence>
<dbReference type="InterPro" id="IPR047127">
    <property type="entry name" value="MutT-like"/>
</dbReference>
<dbReference type="PANTHER" id="PTHR47707">
    <property type="entry name" value="8-OXO-DGTP DIPHOSPHATASE"/>
    <property type="match status" value="1"/>
</dbReference>
<evidence type="ECO:0000313" key="14">
    <source>
        <dbReference type="EMBL" id="QOY59949.1"/>
    </source>
</evidence>
<keyword evidence="4" id="KW-0235">DNA replication</keyword>
<comment type="similarity">
    <text evidence="2 12">Belongs to the Nudix hydrolase family.</text>
</comment>
<dbReference type="RefSeq" id="WP_194369888.1">
    <property type="nucleotide sequence ID" value="NZ_CP063767.1"/>
</dbReference>
<dbReference type="Proteomes" id="UP000593735">
    <property type="component" value="Chromosome"/>
</dbReference>
<dbReference type="InterPro" id="IPR015797">
    <property type="entry name" value="NUDIX_hydrolase-like_dom_sf"/>
</dbReference>
<evidence type="ECO:0000256" key="2">
    <source>
        <dbReference type="ARBA" id="ARBA00005582"/>
    </source>
</evidence>
<evidence type="ECO:0000256" key="12">
    <source>
        <dbReference type="RuleBase" id="RU003476"/>
    </source>
</evidence>
<dbReference type="GO" id="GO:0044716">
    <property type="term" value="F:8-oxo-GDP phosphatase activity"/>
    <property type="evidence" value="ECO:0007669"/>
    <property type="project" value="TreeGrafter"/>
</dbReference>
<gene>
    <name evidence="14" type="ORF">INP52_05750</name>
</gene>
<keyword evidence="8" id="KW-0460">Magnesium</keyword>
<dbReference type="GO" id="GO:0006260">
    <property type="term" value="P:DNA replication"/>
    <property type="evidence" value="ECO:0007669"/>
    <property type="project" value="UniProtKB-KW"/>
</dbReference>
<dbReference type="EMBL" id="CP063767">
    <property type="protein sequence ID" value="QOY59949.1"/>
    <property type="molecule type" value="Genomic_DNA"/>
</dbReference>
<feature type="domain" description="Nudix hydrolase" evidence="13">
    <location>
        <begin position="2"/>
        <end position="128"/>
    </location>
</feature>
<dbReference type="InterPro" id="IPR020084">
    <property type="entry name" value="NUDIX_hydrolase_CS"/>
</dbReference>
<dbReference type="InterPro" id="IPR020476">
    <property type="entry name" value="Nudix_hydrolase"/>
</dbReference>
<dbReference type="Gene3D" id="3.90.79.10">
    <property type="entry name" value="Nucleoside Triphosphate Pyrophosphohydrolase"/>
    <property type="match status" value="1"/>
</dbReference>
<dbReference type="CDD" id="cd03425">
    <property type="entry name" value="NUDIX_MutT_NudA_like"/>
    <property type="match status" value="1"/>
</dbReference>
<dbReference type="GO" id="GO:0044715">
    <property type="term" value="F:8-oxo-dGDP phosphatase activity"/>
    <property type="evidence" value="ECO:0007669"/>
    <property type="project" value="TreeGrafter"/>
</dbReference>
<dbReference type="AlphaFoldDB" id="A0A7S7M717"/>
<comment type="cofactor">
    <cofactor evidence="1">
        <name>Mg(2+)</name>
        <dbReference type="ChEBI" id="CHEBI:18420"/>
    </cofactor>
</comment>
<proteinExistence type="inferred from homology"/>
<evidence type="ECO:0000256" key="8">
    <source>
        <dbReference type="ARBA" id="ARBA00022842"/>
    </source>
</evidence>
<organism evidence="14 15">
    <name type="scientific">Thermophilibacter immobilis</name>
    <dbReference type="NCBI Taxonomy" id="2779519"/>
    <lineage>
        <taxon>Bacteria</taxon>
        <taxon>Bacillati</taxon>
        <taxon>Actinomycetota</taxon>
        <taxon>Coriobacteriia</taxon>
        <taxon>Coriobacteriales</taxon>
        <taxon>Atopobiaceae</taxon>
        <taxon>Thermophilibacter</taxon>
    </lineage>
</organism>
<keyword evidence="6" id="KW-0227">DNA damage</keyword>
<evidence type="ECO:0000259" key="13">
    <source>
        <dbReference type="PROSITE" id="PS51462"/>
    </source>
</evidence>
<reference evidence="14 15" key="1">
    <citation type="submission" date="2020-10" db="EMBL/GenBank/DDBJ databases">
        <title>Olsenella immobilis sp.nov., isolated from the mud in a fermentation cellar used for the production of Chinese strong-flavoured liquor.</title>
        <authorList>
            <person name="Lu L."/>
        </authorList>
    </citation>
    <scope>NUCLEOTIDE SEQUENCE [LARGE SCALE GENOMIC DNA]</scope>
    <source>
        <strain evidence="14 15">LZLJ-2</strain>
    </source>
</reference>
<dbReference type="GO" id="GO:0035539">
    <property type="term" value="F:8-oxo-7,8-dihydrodeoxyguanosine triphosphate pyrophosphatase activity"/>
    <property type="evidence" value="ECO:0007669"/>
    <property type="project" value="UniProtKB-EC"/>
</dbReference>
<keyword evidence="3" id="KW-0515">Mutator protein</keyword>
<dbReference type="InterPro" id="IPR000086">
    <property type="entry name" value="NUDIX_hydrolase_dom"/>
</dbReference>
<protein>
    <recommendedName>
        <fullName evidence="11">8-oxo-dGTP diphosphatase</fullName>
        <ecNumber evidence="11">3.6.1.55</ecNumber>
    </recommendedName>
</protein>
<dbReference type="PRINTS" id="PR00502">
    <property type="entry name" value="NUDIXFAMILY"/>
</dbReference>
<accession>A0A7S7M717</accession>
<evidence type="ECO:0000256" key="1">
    <source>
        <dbReference type="ARBA" id="ARBA00001946"/>
    </source>
</evidence>
<dbReference type="PROSITE" id="PS51462">
    <property type="entry name" value="NUDIX"/>
    <property type="match status" value="1"/>
</dbReference>
<keyword evidence="15" id="KW-1185">Reference proteome</keyword>